<organismHost>
    <name type="scientific">Gryllus bimaculatus</name>
    <name type="common">Two-spotted cricket</name>
    <dbReference type="NCBI Taxonomy" id="6999"/>
</organismHost>
<organismHost>
    <name type="scientific">Acheta domesticus</name>
    <name type="common">House cricket</name>
    <dbReference type="NCBI Taxonomy" id="6997"/>
</organismHost>
<evidence type="ECO:0000256" key="1">
    <source>
        <dbReference type="SAM" id="Phobius"/>
    </source>
</evidence>
<reference evidence="2 3" key="14">
    <citation type="journal article" date="1999" name="Virus Genes">
        <title>Identification of a gene cluster within the genome of Chilo iridescent virus encoding enzymes involved in viral DNA replication and processing.</title>
        <authorList>
            <person name="Muller K."/>
            <person name="Tidona C.A."/>
            <person name="Darai G."/>
        </authorList>
    </citation>
    <scope>NUCLEOTIDE SEQUENCE [LARGE SCALE GENOMIC DNA]</scope>
</reference>
<protein>
    <submittedName>
        <fullName evidence="2">076L</fullName>
    </submittedName>
</protein>
<reference evidence="2 3" key="13">
    <citation type="journal article" date="1998" name="Virus Genes">
        <title>Identification of a thymidylate synthase gene within the genome of Chilo iridescent virus.</title>
        <authorList>
            <person name="Muller K."/>
            <person name="Tidona C.A."/>
            <person name="Bahr U."/>
            <person name="Darai G."/>
        </authorList>
    </citation>
    <scope>NUCLEOTIDE SEQUENCE [LARGE SCALE GENOMIC DNA]</scope>
</reference>
<reference evidence="2 3" key="2">
    <citation type="journal article" date="1986" name="Med. Microbiol. Immunol.">
        <title>Insect iridescent virus type 6 induced toxic degenerative hepatitis in mice.</title>
        <authorList>
            <person name="Lorbacher de Ruiz H."/>
            <person name="Gelderblom H."/>
            <person name="Hofmann W."/>
            <person name="Darai G."/>
        </authorList>
    </citation>
    <scope>NUCLEOTIDE SEQUENCE [LARGE SCALE GENOMIC DNA]</scope>
</reference>
<organismHost>
    <name type="scientific">Spodoptera frugiperda</name>
    <name type="common">Fall armyworm</name>
    <dbReference type="NCBI Taxonomy" id="7108"/>
</organismHost>
<reference evidence="2 3" key="8">
    <citation type="journal article" date="1994" name="Intervirology">
        <title>Identification of the primary structure and the coding capacity of the genome of insect iridescent virus type 6 between the genome coordinates 0.310 and 0.347 (7990 bp).</title>
        <authorList>
            <person name="Sonntag K.C."/>
            <person name="Schnitzler P."/>
            <person name="Janssen W."/>
            <person name="Darai G."/>
        </authorList>
    </citation>
    <scope>NUCLEOTIDE SEQUENCE [LARGE SCALE GENOMIC DNA]</scope>
</reference>
<dbReference type="GeneID" id="1733042"/>
<name>Q91G33_IIV6</name>
<reference evidence="2 3" key="10">
    <citation type="journal article" date="1994" name="Nucleic Acids Res.">
        <title>Identification of genes encoding zinc finger proteins, non-histone chromosomal HMG protein homologue, and a putative GTP phosphohydrolase in the genome of Chilo iridescent virus.</title>
        <authorList>
            <person name="Schnitzler P."/>
            <person name="Hug M."/>
            <person name="Handermann M."/>
            <person name="Janssen W."/>
            <person name="Koonin E.V."/>
            <person name="Delius H."/>
            <person name="Darai C."/>
        </authorList>
    </citation>
    <scope>NUCLEOTIDE SEQUENCE [LARGE SCALE GENOMIC DNA]</scope>
</reference>
<organismHost>
    <name type="scientific">Gryllus campestris</name>
    <dbReference type="NCBI Taxonomy" id="58607"/>
</organismHost>
<organism evidence="2 3">
    <name type="scientific">Invertebrate iridescent virus 6</name>
    <name type="common">IIV-6</name>
    <name type="synonym">Chilo iridescent virus</name>
    <dbReference type="NCBI Taxonomy" id="176652"/>
    <lineage>
        <taxon>Viruses</taxon>
        <taxon>Varidnaviria</taxon>
        <taxon>Bamfordvirae</taxon>
        <taxon>Nucleocytoviricota</taxon>
        <taxon>Megaviricetes</taxon>
        <taxon>Pimascovirales</taxon>
        <taxon>Pimascovirales incertae sedis</taxon>
        <taxon>Iridoviridae</taxon>
        <taxon>Betairidovirinae</taxon>
        <taxon>Iridovirus</taxon>
        <taxon>Iridovirus chilo1</taxon>
    </lineage>
</organism>
<dbReference type="Proteomes" id="UP000001359">
    <property type="component" value="Segment"/>
</dbReference>
<evidence type="ECO:0000313" key="2">
    <source>
        <dbReference type="EMBL" id="AAK81999.1"/>
    </source>
</evidence>
<reference evidence="2 3" key="5">
    <citation type="journal article" date="1992" name="Virus Genes">
        <title>Identification and mapping of origins of DNA replication within the DNA sequences of the genome of insect iridescent virus type 6.</title>
        <authorList>
            <person name="Handermann M."/>
            <person name="Schnitzler P."/>
            <person name="Rosen-Wolff A."/>
            <person name="Raab K."/>
            <person name="Sonntag K.C."/>
            <person name="Darai G."/>
        </authorList>
    </citation>
    <scope>NUCLEOTIDE SEQUENCE [LARGE SCALE GENOMIC DNA]</scope>
</reference>
<reference evidence="2 3" key="4">
    <citation type="journal article" date="1988" name="Virology">
        <title>Identification and characterization of the repetitive DNA element in the genome of insect iridescent virus type 6.</title>
        <authorList>
            <person name="Fischer M."/>
            <person name="Schnitzler P."/>
            <person name="Delius H."/>
            <person name="Darai G."/>
        </authorList>
    </citation>
    <scope>NUCLEOTIDE SEQUENCE [LARGE SCALE GENOMIC DNA]</scope>
</reference>
<reference evidence="2 3" key="7">
    <citation type="journal article" date="1993" name="J. Gen. Virol.">
        <title>Identification of the gene encoding the major capsid protein of insect iridescent virus type 6 by polymerase chain reaction.</title>
        <authorList>
            <person name="Stohwasser R."/>
            <person name="Raab K."/>
            <person name="Schnitzler P."/>
            <person name="Janssen W."/>
            <person name="Darai G."/>
        </authorList>
    </citation>
    <scope>NUCLEOTIDE SEQUENCE [LARGE SCALE GENOMIC DNA]</scope>
</reference>
<dbReference type="EMBL" id="AF303741">
    <property type="protein sequence ID" value="AAK81999.1"/>
    <property type="molecule type" value="Genomic_DNA"/>
</dbReference>
<reference evidence="2 3" key="1">
    <citation type="journal article" date="1984" name="J. Virol.">
        <title>DNA analysis of insect iridescent virus 6: evidence for circular permutation and terminal redundancy.</title>
        <authorList>
            <person name="Delius H."/>
            <person name="Darai G."/>
            <person name="Fluegel R.M."/>
        </authorList>
    </citation>
    <scope>NUCLEOTIDE SEQUENCE [LARGE SCALE GENOMIC DNA]</scope>
</reference>
<sequence length="46" mass="5612">MTVQKIKKYFRQSGSNRYLKMVVIGNFCIYFLFNMLQIFLLLLEQM</sequence>
<evidence type="ECO:0000313" key="3">
    <source>
        <dbReference type="Proteomes" id="UP000001359"/>
    </source>
</evidence>
<keyword evidence="1" id="KW-1133">Transmembrane helix</keyword>
<reference evidence="2 3" key="3">
    <citation type="journal article" date="1987" name="Virology">
        <title>Molecular cloning and physical mapping of the genome of insect iridescent virus type 6: further evidence for circular permutation of the viral genome.</title>
        <authorList>
            <person name="Schnitzler P."/>
            <person name="Soltau J.B."/>
            <person name="Fischer M."/>
            <person name="Reisner H."/>
            <person name="Scholz J."/>
            <person name="Delius H."/>
            <person name="Darai G."/>
        </authorList>
    </citation>
    <scope>NUCLEOTIDE SEQUENCE [LARGE SCALE GENOMIC DNA]</scope>
</reference>
<keyword evidence="1" id="KW-0472">Membrane</keyword>
<reference evidence="2 3" key="15">
    <citation type="journal article" date="2001" name="Virology">
        <title>Analysis of the first complete DNA sequence of an invertebrate iridovirus: coding strategy of the genome of Chilo iridescent virus.</title>
        <authorList>
            <person name="Jakob N.J."/>
            <person name="Muller K."/>
            <person name="Bahr U."/>
            <person name="Darai G."/>
        </authorList>
    </citation>
    <scope>NUCLEOTIDE SEQUENCE [LARGE SCALE GENOMIC DNA]</scope>
</reference>
<dbReference type="RefSeq" id="NP_149539.1">
    <property type="nucleotide sequence ID" value="NC_003038.1"/>
</dbReference>
<feature type="transmembrane region" description="Helical" evidence="1">
    <location>
        <begin position="21"/>
        <end position="43"/>
    </location>
</feature>
<reference evidence="2 3" key="6">
    <citation type="journal article" date="1992" name="Virus Genes">
        <title>Characterization of the third origin of DNA replication of the genome of insect iridescent virus type 6.</title>
        <authorList>
            <person name="Sonntag K.C."/>
            <person name="Darai G."/>
        </authorList>
    </citation>
    <scope>NUCLEOTIDE SEQUENCE [LARGE SCALE GENOMIC DNA]</scope>
</reference>
<proteinExistence type="predicted"/>
<reference evidence="2 3" key="9">
    <citation type="journal article" date="1994" name="J. Gen. Virol.">
        <title>Insect iridescent virus type 6 encodes a polypeptide related to the largest subunit of eukaryotic RNA polymerase II.</title>
        <authorList>
            <person name="Schnitzler P."/>
            <person name="Sonntag K.C."/>
            <person name="Muller M."/>
            <person name="Janssen W."/>
            <person name="Bugert J.J."/>
            <person name="Koonin E.V."/>
            <person name="Darai G."/>
        </authorList>
    </citation>
    <scope>NUCLEOTIDE SEQUENCE [LARGE SCALE GENOMIC DNA]</scope>
</reference>
<organismHost>
    <name type="scientific">Chilo suppressalis</name>
    <name type="common">Asiatic rice borer moth</name>
    <dbReference type="NCBI Taxonomy" id="168631"/>
</organismHost>
<keyword evidence="3" id="KW-1185">Reference proteome</keyword>
<keyword evidence="1" id="KW-0812">Transmembrane</keyword>
<reference evidence="2 3" key="12">
    <citation type="journal article" date="1997" name="Virus Genes">
        <title>The DNA sequence of Chilo iridescent virus between the genome coordinates 0.101 and 0.391; similarities in coding strategy between insect and vertebrate iridoviruses.</title>
        <authorList>
            <person name="Bahr U."/>
            <person name="Tidona C.A."/>
            <person name="Darai G."/>
        </authorList>
    </citation>
    <scope>NUCLEOTIDE SEQUENCE [LARGE SCALE GENOMIC DNA]</scope>
</reference>
<accession>Q91G33</accession>
<dbReference type="KEGG" id="vg:1733042"/>
<reference evidence="2 3" key="11">
    <citation type="journal article" date="1994" name="Virus Genes">
        <title>Chilo iridescent virus encodes a putative helicase belonging to a distinct family within the "DEAD/H" superfamily: implications for the evolution of large DNA viruses.</title>
        <authorList>
            <person name="Sonntag K.C."/>
            <person name="Schnitzler P."/>
            <person name="Koonin E.V."/>
            <person name="Darai G."/>
        </authorList>
    </citation>
    <scope>NUCLEOTIDE SEQUENCE [LARGE SCALE GENOMIC DNA]</scope>
</reference>